<evidence type="ECO:0000313" key="3">
    <source>
        <dbReference type="EMBL" id="PJJ58507.1"/>
    </source>
</evidence>
<dbReference type="AlphaFoldDB" id="A0A0B2BI60"/>
<reference evidence="3 4" key="1">
    <citation type="submission" date="2017-11" db="EMBL/GenBank/DDBJ databases">
        <title>Genomic Encyclopedia of Archaeal and Bacterial Type Strains, Phase II (KMG-II): From Individual Species to Whole Genera.</title>
        <authorList>
            <person name="Goeker M."/>
        </authorList>
    </citation>
    <scope>NUCLEOTIDE SEQUENCE [LARGE SCALE GENOMIC DNA]</scope>
    <source>
        <strain evidence="3 4">DSM 27763</strain>
    </source>
</reference>
<feature type="domain" description="Purine catabolism PurC-like" evidence="1">
    <location>
        <begin position="7"/>
        <end position="127"/>
    </location>
</feature>
<dbReference type="RefSeq" id="WP_039346973.1">
    <property type="nucleotide sequence ID" value="NZ_PGEZ01000001.1"/>
</dbReference>
<evidence type="ECO:0000313" key="4">
    <source>
        <dbReference type="Proteomes" id="UP000230842"/>
    </source>
</evidence>
<sequence>MAFTVQDLLDHPVMAPARPEVVVGDDLDRRPVRWVHTSEIYEISPLLRGGEVLLTTGLGLVGLSAAAMGQYVRALARQGVAALLLELGRTFPRAPRELREVAQQHGLPLILLHGVVPFIEVTETVHPLLLDAEVVALRRARDVSSRLERALAAGSATRDLLAEITDLLGAPAAVHSLDGDLIAGGDVGGAAAESFAVDVGSPAWARLVVGAPASPTTREDAVLCANAIAVSLAQASRGSQSAPQARGELLRDIAAGRYLSSSRIAERAAAVGFAVRSGARALGLCVHVTTLTTAGTGVAAITEAARDTLGPCLVADVDGEVLVAATVRPGDLRARLDELADAIDAELAATVGGSVVRLAAGPAVRDVAGLVRSLPGAREAAGLARGLGLGSRVVLASDLGVYRLLSAVVADPELERFIDEQLGALLEEDARQGADLMATLDAYLEAGLSKSGAARSLGIRRQTLYGRLERITRLLGGLDLDDRQRRTALDLALLSWRLRSSAGNRA</sequence>
<proteinExistence type="predicted"/>
<dbReference type="Pfam" id="PF07905">
    <property type="entry name" value="PucR"/>
    <property type="match status" value="1"/>
</dbReference>
<evidence type="ECO:0000259" key="1">
    <source>
        <dbReference type="Pfam" id="PF07905"/>
    </source>
</evidence>
<dbReference type="OrthoDB" id="2973014at2"/>
<dbReference type="InterPro" id="IPR012914">
    <property type="entry name" value="PucR_dom"/>
</dbReference>
<evidence type="ECO:0000259" key="2">
    <source>
        <dbReference type="Pfam" id="PF13556"/>
    </source>
</evidence>
<dbReference type="EMBL" id="PGEZ01000001">
    <property type="protein sequence ID" value="PJJ58507.1"/>
    <property type="molecule type" value="Genomic_DNA"/>
</dbReference>
<dbReference type="PANTHER" id="PTHR33744">
    <property type="entry name" value="CARBOHYDRATE DIACID REGULATOR"/>
    <property type="match status" value="1"/>
</dbReference>
<accession>A0A0B2BI60</accession>
<organism evidence="3 4">
    <name type="scientific">Mumia flava</name>
    <dbReference type="NCBI Taxonomy" id="1348852"/>
    <lineage>
        <taxon>Bacteria</taxon>
        <taxon>Bacillati</taxon>
        <taxon>Actinomycetota</taxon>
        <taxon>Actinomycetes</taxon>
        <taxon>Propionibacteriales</taxon>
        <taxon>Nocardioidaceae</taxon>
        <taxon>Mumia</taxon>
    </lineage>
</organism>
<gene>
    <name evidence="3" type="ORF">CLV56_2758</name>
</gene>
<dbReference type="InterPro" id="IPR051448">
    <property type="entry name" value="CdaR-like_regulators"/>
</dbReference>
<keyword evidence="4" id="KW-1185">Reference proteome</keyword>
<protein>
    <submittedName>
        <fullName evidence="3">Purine catabolism regulator</fullName>
    </submittedName>
</protein>
<dbReference type="Proteomes" id="UP000230842">
    <property type="component" value="Unassembled WGS sequence"/>
</dbReference>
<name>A0A0B2BI60_9ACTN</name>
<dbReference type="InterPro" id="IPR042070">
    <property type="entry name" value="PucR_C-HTH_sf"/>
</dbReference>
<dbReference type="PANTHER" id="PTHR33744:SF1">
    <property type="entry name" value="DNA-BINDING TRANSCRIPTIONAL ACTIVATOR ADER"/>
    <property type="match status" value="1"/>
</dbReference>
<dbReference type="Pfam" id="PF13556">
    <property type="entry name" value="HTH_30"/>
    <property type="match status" value="1"/>
</dbReference>
<dbReference type="Gene3D" id="1.10.10.2840">
    <property type="entry name" value="PucR C-terminal helix-turn-helix domain"/>
    <property type="match status" value="1"/>
</dbReference>
<feature type="domain" description="PucR C-terminal helix-turn-helix" evidence="2">
    <location>
        <begin position="436"/>
        <end position="494"/>
    </location>
</feature>
<dbReference type="InterPro" id="IPR025736">
    <property type="entry name" value="PucR_C-HTH_dom"/>
</dbReference>
<comment type="caution">
    <text evidence="3">The sequence shown here is derived from an EMBL/GenBank/DDBJ whole genome shotgun (WGS) entry which is preliminary data.</text>
</comment>